<dbReference type="GO" id="GO:0016163">
    <property type="term" value="F:nitrogenase activity"/>
    <property type="evidence" value="ECO:0007669"/>
    <property type="project" value="UniProtKB-EC"/>
</dbReference>
<evidence type="ECO:0000313" key="16">
    <source>
        <dbReference type="Proteomes" id="UP000094609"/>
    </source>
</evidence>
<sequence>MSDEKVNMQIQSTQSARIMQMEDYIMKHCLWQFHSRSWDRERQNEGVLSKTKQLLCDEEVAKETPEDRCYWVDALSLAEAFRARFAWFAEMDKESIKVLIEKLKERIDYVTISGSLNKELTVARY</sequence>
<keyword evidence="9 15" id="KW-0560">Oxidoreductase</keyword>
<gene>
    <name evidence="15" type="ORF">SHALO_1611</name>
</gene>
<dbReference type="InterPro" id="IPR014278">
    <property type="entry name" value="Nase_Fe-Fe_dsu"/>
</dbReference>
<keyword evidence="8" id="KW-0067">ATP-binding</keyword>
<comment type="cofactor">
    <cofactor evidence="1">
        <name>iron-sulfur cluster</name>
        <dbReference type="ChEBI" id="CHEBI:30408"/>
    </cofactor>
</comment>
<evidence type="ECO:0000256" key="2">
    <source>
        <dbReference type="ARBA" id="ARBA00004064"/>
    </source>
</evidence>
<dbReference type="PATRIC" id="fig|1193502.14.peg.1636"/>
<evidence type="ECO:0000256" key="13">
    <source>
        <dbReference type="ARBA" id="ARBA00030899"/>
    </source>
</evidence>
<evidence type="ECO:0000256" key="12">
    <source>
        <dbReference type="ARBA" id="ARBA00023231"/>
    </source>
</evidence>
<accession>A0A1D7TKF2</accession>
<dbReference type="RefSeq" id="WP_202968796.1">
    <property type="nucleotide sequence ID" value="NZ_CP017111.1"/>
</dbReference>
<dbReference type="Pfam" id="PF03139">
    <property type="entry name" value="AnfG_VnfG"/>
    <property type="match status" value="1"/>
</dbReference>
<comment type="function">
    <text evidence="2">The key enzymatic reactions in nitrogen fixation are catalyzed by the nitrogenase complex, which has 2 components: the iron protein (component 2) and a component 1 which is either a molybdenum-iron protein, a vanadium-iron, or an iron-iron protein.</text>
</comment>
<evidence type="ECO:0000256" key="8">
    <source>
        <dbReference type="ARBA" id="ARBA00022840"/>
    </source>
</evidence>
<organism evidence="15 16">
    <name type="scientific">Sulfurospirillum halorespirans DSM 13726</name>
    <dbReference type="NCBI Taxonomy" id="1193502"/>
    <lineage>
        <taxon>Bacteria</taxon>
        <taxon>Pseudomonadati</taxon>
        <taxon>Campylobacterota</taxon>
        <taxon>Epsilonproteobacteria</taxon>
        <taxon>Campylobacterales</taxon>
        <taxon>Sulfurospirillaceae</taxon>
        <taxon>Sulfurospirillum</taxon>
    </lineage>
</organism>
<dbReference type="Proteomes" id="UP000094609">
    <property type="component" value="Chromosome"/>
</dbReference>
<evidence type="ECO:0000256" key="3">
    <source>
        <dbReference type="ARBA" id="ARBA00011515"/>
    </source>
</evidence>
<dbReference type="GO" id="GO:0005506">
    <property type="term" value="F:iron ion binding"/>
    <property type="evidence" value="ECO:0007669"/>
    <property type="project" value="InterPro"/>
</dbReference>
<dbReference type="NCBIfam" id="TIGR02929">
    <property type="entry name" value="anfG_nitrog"/>
    <property type="match status" value="1"/>
</dbReference>
<dbReference type="GO" id="GO:0005524">
    <property type="term" value="F:ATP binding"/>
    <property type="evidence" value="ECO:0007669"/>
    <property type="project" value="UniProtKB-KW"/>
</dbReference>
<evidence type="ECO:0000256" key="7">
    <source>
        <dbReference type="ARBA" id="ARBA00022741"/>
    </source>
</evidence>
<reference evidence="16" key="1">
    <citation type="submission" date="2016-08" db="EMBL/GenBank/DDBJ databases">
        <title>Complete genome sequence of the organohalide-respiring Epsilonproteobacterium Sulfurospirillum halorespirans.</title>
        <authorList>
            <person name="Goris T."/>
            <person name="Zimmermann J."/>
            <person name="Schenz B."/>
            <person name="Lemos M."/>
            <person name="Hackermueller J."/>
            <person name="Diekert G."/>
        </authorList>
    </citation>
    <scope>NUCLEOTIDE SEQUENCE [LARGE SCALE GENOMIC DNA]</scope>
    <source>
        <strain>DSM 13726</strain>
        <strain evidence="16">PCE-M2</strain>
    </source>
</reference>
<evidence type="ECO:0000256" key="1">
    <source>
        <dbReference type="ARBA" id="ARBA00001915"/>
    </source>
</evidence>
<comment type="subunit">
    <text evidence="3">Hexamer of two alpha, two beta, and two delta chains.</text>
</comment>
<evidence type="ECO:0000256" key="10">
    <source>
        <dbReference type="ARBA" id="ARBA00023004"/>
    </source>
</evidence>
<evidence type="ECO:0000256" key="4">
    <source>
        <dbReference type="ARBA" id="ARBA00012773"/>
    </source>
</evidence>
<keyword evidence="6" id="KW-0479">Metal-binding</keyword>
<evidence type="ECO:0000256" key="14">
    <source>
        <dbReference type="ARBA" id="ARBA00047967"/>
    </source>
</evidence>
<evidence type="ECO:0000256" key="11">
    <source>
        <dbReference type="ARBA" id="ARBA00023014"/>
    </source>
</evidence>
<evidence type="ECO:0000256" key="5">
    <source>
        <dbReference type="ARBA" id="ARBA00015525"/>
    </source>
</evidence>
<name>A0A1D7TKF2_9BACT</name>
<dbReference type="KEGG" id="shal:SHALO_1611"/>
<dbReference type="EC" id="1.18.6.1" evidence="4"/>
<dbReference type="AlphaFoldDB" id="A0A1D7TKF2"/>
<keyword evidence="7" id="KW-0547">Nucleotide-binding</keyword>
<evidence type="ECO:0000256" key="6">
    <source>
        <dbReference type="ARBA" id="ARBA00022723"/>
    </source>
</evidence>
<keyword evidence="10" id="KW-0408">Iron</keyword>
<evidence type="ECO:0000256" key="9">
    <source>
        <dbReference type="ARBA" id="ARBA00023002"/>
    </source>
</evidence>
<dbReference type="EMBL" id="CP017111">
    <property type="protein sequence ID" value="AOO65384.1"/>
    <property type="molecule type" value="Genomic_DNA"/>
</dbReference>
<protein>
    <recommendedName>
        <fullName evidence="5">Nitrogenase iron-iron protein delta chain</fullName>
        <ecNumber evidence="4">1.18.6.1</ecNumber>
    </recommendedName>
    <alternativeName>
        <fullName evidence="13">Nitrogenase component I</fullName>
    </alternativeName>
</protein>
<dbReference type="GO" id="GO:0051536">
    <property type="term" value="F:iron-sulfur cluster binding"/>
    <property type="evidence" value="ECO:0007669"/>
    <property type="project" value="UniProtKB-KW"/>
</dbReference>
<keyword evidence="12" id="KW-0535">Nitrogen fixation</keyword>
<keyword evidence="16" id="KW-1185">Reference proteome</keyword>
<dbReference type="STRING" id="1193502.SHALO_1611"/>
<dbReference type="InterPro" id="IPR004349">
    <property type="entry name" value="V/Nase_d_su"/>
</dbReference>
<proteinExistence type="predicted"/>
<keyword evidence="11" id="KW-0411">Iron-sulfur</keyword>
<evidence type="ECO:0000313" key="15">
    <source>
        <dbReference type="EMBL" id="AOO65384.1"/>
    </source>
</evidence>
<comment type="catalytic activity">
    <reaction evidence="14">
        <text>N2 + 8 reduced [2Fe-2S]-[ferredoxin] + 16 ATP + 16 H2O = H2 + 8 oxidized [2Fe-2S]-[ferredoxin] + 2 NH4(+) + 16 ADP + 16 phosphate + 6 H(+)</text>
        <dbReference type="Rhea" id="RHEA:21448"/>
        <dbReference type="Rhea" id="RHEA-COMP:10000"/>
        <dbReference type="Rhea" id="RHEA-COMP:10001"/>
        <dbReference type="ChEBI" id="CHEBI:15377"/>
        <dbReference type="ChEBI" id="CHEBI:15378"/>
        <dbReference type="ChEBI" id="CHEBI:17997"/>
        <dbReference type="ChEBI" id="CHEBI:18276"/>
        <dbReference type="ChEBI" id="CHEBI:28938"/>
        <dbReference type="ChEBI" id="CHEBI:30616"/>
        <dbReference type="ChEBI" id="CHEBI:33737"/>
        <dbReference type="ChEBI" id="CHEBI:33738"/>
        <dbReference type="ChEBI" id="CHEBI:43474"/>
        <dbReference type="ChEBI" id="CHEBI:456216"/>
        <dbReference type="EC" id="1.18.6.1"/>
    </reaction>
</comment>